<feature type="transmembrane region" description="Helical" evidence="14">
    <location>
        <begin position="310"/>
        <end position="335"/>
    </location>
</feature>
<dbReference type="InterPro" id="IPR001734">
    <property type="entry name" value="Na/solute_symporter"/>
</dbReference>
<comment type="similarity">
    <text evidence="2 13">Belongs to the sodium:solute symporter (SSF) (TC 2.A.21) family.</text>
</comment>
<evidence type="ECO:0000256" key="7">
    <source>
        <dbReference type="ARBA" id="ARBA00022989"/>
    </source>
</evidence>
<dbReference type="Gene3D" id="1.20.1730.10">
    <property type="entry name" value="Sodium/glucose cotransporter"/>
    <property type="match status" value="1"/>
</dbReference>
<keyword evidence="9" id="KW-0406">Ion transport</keyword>
<keyword evidence="4" id="KW-1003">Cell membrane</keyword>
<dbReference type="EMBL" id="CP155573">
    <property type="protein sequence ID" value="XFO64145.1"/>
    <property type="molecule type" value="Genomic_DNA"/>
</dbReference>
<evidence type="ECO:0000256" key="2">
    <source>
        <dbReference type="ARBA" id="ARBA00006434"/>
    </source>
</evidence>
<reference evidence="15" key="1">
    <citation type="submission" date="2024-05" db="EMBL/GenBank/DDBJ databases">
        <title>Isolation and characterization of Sporomusa carbonis sp. nov., a carboxydotrophic hydrogenogen in the genus of Sporomusa isolated from a charcoal burning pile.</title>
        <authorList>
            <person name="Boeer T."/>
            <person name="Rosenbaum F."/>
            <person name="Eysell L."/>
            <person name="Mueller V."/>
            <person name="Daniel R."/>
            <person name="Poehlein A."/>
        </authorList>
    </citation>
    <scope>NUCLEOTIDE SEQUENCE [LARGE SCALE GENOMIC DNA]</scope>
    <source>
        <strain evidence="15">DSM 10669</strain>
    </source>
</reference>
<feature type="transmembrane region" description="Helical" evidence="14">
    <location>
        <begin position="261"/>
        <end position="283"/>
    </location>
</feature>
<dbReference type="Pfam" id="PF00474">
    <property type="entry name" value="SSF"/>
    <property type="match status" value="1"/>
</dbReference>
<keyword evidence="16" id="KW-1185">Reference proteome</keyword>
<dbReference type="InterPro" id="IPR050277">
    <property type="entry name" value="Sodium:Solute_Symporter"/>
</dbReference>
<evidence type="ECO:0000256" key="3">
    <source>
        <dbReference type="ARBA" id="ARBA00022448"/>
    </source>
</evidence>
<keyword evidence="7 14" id="KW-1133">Transmembrane helix</keyword>
<keyword evidence="11" id="KW-0739">Sodium transport</keyword>
<evidence type="ECO:0000313" key="15">
    <source>
        <dbReference type="EMBL" id="XFO64145.1"/>
    </source>
</evidence>
<evidence type="ECO:0000256" key="8">
    <source>
        <dbReference type="ARBA" id="ARBA00023053"/>
    </source>
</evidence>
<dbReference type="CDD" id="cd10322">
    <property type="entry name" value="SLC5sbd"/>
    <property type="match status" value="1"/>
</dbReference>
<dbReference type="PROSITE" id="PS50283">
    <property type="entry name" value="NA_SOLUT_SYMP_3"/>
    <property type="match status" value="1"/>
</dbReference>
<name>A0ABZ3IEM2_9FIRM</name>
<evidence type="ECO:0000256" key="9">
    <source>
        <dbReference type="ARBA" id="ARBA00023065"/>
    </source>
</evidence>
<keyword evidence="10 14" id="KW-0472">Membrane</keyword>
<evidence type="ECO:0000256" key="12">
    <source>
        <dbReference type="ARBA" id="ARBA00033708"/>
    </source>
</evidence>
<organism evidence="15 16">
    <name type="scientific">Sporomusa silvacetica DSM 10669</name>
    <dbReference type="NCBI Taxonomy" id="1123289"/>
    <lineage>
        <taxon>Bacteria</taxon>
        <taxon>Bacillati</taxon>
        <taxon>Bacillota</taxon>
        <taxon>Negativicutes</taxon>
        <taxon>Selenomonadales</taxon>
        <taxon>Sporomusaceae</taxon>
        <taxon>Sporomusa</taxon>
    </lineage>
</organism>
<feature type="transmembrane region" description="Helical" evidence="14">
    <location>
        <begin position="356"/>
        <end position="375"/>
    </location>
</feature>
<evidence type="ECO:0000256" key="5">
    <source>
        <dbReference type="ARBA" id="ARBA00022692"/>
    </source>
</evidence>
<evidence type="ECO:0000256" key="6">
    <source>
        <dbReference type="ARBA" id="ARBA00022847"/>
    </source>
</evidence>
<gene>
    <name evidence="15" type="primary">panF_1</name>
    <name evidence="15" type="ORF">SPSIL_002350</name>
</gene>
<keyword evidence="5 14" id="KW-0812">Transmembrane</keyword>
<evidence type="ECO:0000256" key="4">
    <source>
        <dbReference type="ARBA" id="ARBA00022475"/>
    </source>
</evidence>
<dbReference type="PANTHER" id="PTHR48086:SF3">
    <property type="entry name" value="SODIUM_PROLINE SYMPORTER"/>
    <property type="match status" value="1"/>
</dbReference>
<feature type="transmembrane region" description="Helical" evidence="14">
    <location>
        <begin position="115"/>
        <end position="135"/>
    </location>
</feature>
<evidence type="ECO:0000256" key="11">
    <source>
        <dbReference type="ARBA" id="ARBA00023201"/>
    </source>
</evidence>
<feature type="transmembrane region" description="Helical" evidence="14">
    <location>
        <begin position="381"/>
        <end position="403"/>
    </location>
</feature>
<dbReference type="PANTHER" id="PTHR48086">
    <property type="entry name" value="SODIUM/PROLINE SYMPORTER-RELATED"/>
    <property type="match status" value="1"/>
</dbReference>
<keyword evidence="8" id="KW-0915">Sodium</keyword>
<feature type="transmembrane region" description="Helical" evidence="14">
    <location>
        <begin position="181"/>
        <end position="198"/>
    </location>
</feature>
<proteinExistence type="inferred from homology"/>
<dbReference type="RefSeq" id="WP_094605359.1">
    <property type="nucleotide sequence ID" value="NZ_CP155573.1"/>
</dbReference>
<feature type="transmembrane region" description="Helical" evidence="14">
    <location>
        <begin position="147"/>
        <end position="169"/>
    </location>
</feature>
<comment type="catalytic activity">
    <reaction evidence="12">
        <text>L-proline(in) + Na(+)(in) = L-proline(out) + Na(+)(out)</text>
        <dbReference type="Rhea" id="RHEA:28967"/>
        <dbReference type="ChEBI" id="CHEBI:29101"/>
        <dbReference type="ChEBI" id="CHEBI:60039"/>
    </reaction>
</comment>
<feature type="transmembrane region" description="Helical" evidence="14">
    <location>
        <begin position="71"/>
        <end position="95"/>
    </location>
</feature>
<dbReference type="InterPro" id="IPR038377">
    <property type="entry name" value="Na/Glc_symporter_sf"/>
</dbReference>
<keyword evidence="3" id="KW-0813">Transport</keyword>
<evidence type="ECO:0000256" key="13">
    <source>
        <dbReference type="RuleBase" id="RU362091"/>
    </source>
</evidence>
<accession>A0ABZ3IEM2</accession>
<evidence type="ECO:0000256" key="14">
    <source>
        <dbReference type="SAM" id="Phobius"/>
    </source>
</evidence>
<feature type="transmembrane region" description="Helical" evidence="14">
    <location>
        <begin position="410"/>
        <end position="430"/>
    </location>
</feature>
<feature type="transmembrane region" description="Helical" evidence="14">
    <location>
        <begin position="218"/>
        <end position="240"/>
    </location>
</feature>
<evidence type="ECO:0000256" key="10">
    <source>
        <dbReference type="ARBA" id="ARBA00023136"/>
    </source>
</evidence>
<dbReference type="Proteomes" id="UP000216752">
    <property type="component" value="Chromosome"/>
</dbReference>
<feature type="transmembrane region" description="Helical" evidence="14">
    <location>
        <begin position="436"/>
        <end position="453"/>
    </location>
</feature>
<feature type="transmembrane region" description="Helical" evidence="14">
    <location>
        <begin position="42"/>
        <end position="59"/>
    </location>
</feature>
<evidence type="ECO:0000256" key="1">
    <source>
        <dbReference type="ARBA" id="ARBA00004651"/>
    </source>
</evidence>
<keyword evidence="6" id="KW-0769">Symport</keyword>
<feature type="transmembrane region" description="Helical" evidence="14">
    <location>
        <begin position="12"/>
        <end position="30"/>
    </location>
</feature>
<comment type="subcellular location">
    <subcellularLocation>
        <location evidence="1">Cell membrane</location>
        <topology evidence="1">Multi-pass membrane protein</topology>
    </subcellularLocation>
</comment>
<protein>
    <submittedName>
        <fullName evidence="15">Sodium/pantothenate symporter</fullName>
    </submittedName>
</protein>
<evidence type="ECO:0000313" key="16">
    <source>
        <dbReference type="Proteomes" id="UP000216752"/>
    </source>
</evidence>
<sequence length="468" mass="49882">MLLLSTFDNVVIGVFTIFIVGIGVYFSRAVKDMESFYLGSRNLPWSLIVGALVATWYGGVGTIGTVEYGAIYGLSVWVIWCVTAHAGRMPLALWVGPKIHIRTDITVPDLLESTYGKGVAVLGALLMFIYCTQVGNVTAMGFIGEAAWGISNVTAGALCVGLVVILAVLGGLMGVAVTDMVFFWAMCFGLTMVMPGQWTDVGGWAGLQQALAGTPKMLEPLGGLTPMKAFMLVVLSFGVYADPTFYQRFSAADSPKAGRRALLSCFVIWICFDIVLTLAGLIVKVKYPDMAPAEGYIKLVLGSLPEGVRALFIIGLVGGTVSALDGYFLSGGATLANDLYARLKKDSLTQKQLVTASRVGIVIVAVLALSVAFQFPTAQDAFIFVSSLWMAAGFVPIVGALVWPGRKTALGGYLGLITGALVFSYFKFFPLEAFELEPLVAALPISFALWVIGNQFGKTVQEKSEEAV</sequence>